<name>A0AAD9L0K5_RIDPI</name>
<feature type="domain" description="CFA20" evidence="1">
    <location>
        <begin position="115"/>
        <end position="173"/>
    </location>
</feature>
<dbReference type="Proteomes" id="UP001209878">
    <property type="component" value="Unassembled WGS sequence"/>
</dbReference>
<dbReference type="InterPro" id="IPR040441">
    <property type="entry name" value="CFA20/CFAP20DC"/>
</dbReference>
<dbReference type="Pfam" id="PF05018">
    <property type="entry name" value="CFA20_dom"/>
    <property type="match status" value="2"/>
</dbReference>
<keyword evidence="3" id="KW-1185">Reference proteome</keyword>
<accession>A0AAD9L0K5</accession>
<gene>
    <name evidence="2" type="ORF">NP493_453g01054</name>
</gene>
<sequence length="334" mass="37049">MKAVKEGDVSTIMDKNVKCTVYRIVGSIPASNYIQLPKTNSQSLGLTGRYMYLLFKPIPSRYFVVHVDVATQDGLIVRISFSNLFKEFKSTSTWLQFPFVCHSAKGSICAYTAVGSKDLTGPAPLNTQWTMLALDFQYILSMYLNRRYSYVKTIRLCANMLVKNVFTSDFQYEPGISLEQAKKIGPLSHGMAPLPREMCFHLTKGKNWDDVYDLIRFPSESFCKKKKPFDSVQCCSAKVSPKGAKQNGTSRLGTGSPKRVEAVGGSRAVERYVAGTKASKPKSFPFELPLVGVDNRGNVSVTAAGDGEVHVYAHPHEHVIVHQENKKTGKVGKL</sequence>
<evidence type="ECO:0000313" key="2">
    <source>
        <dbReference type="EMBL" id="KAK2180208.1"/>
    </source>
</evidence>
<evidence type="ECO:0000313" key="3">
    <source>
        <dbReference type="Proteomes" id="UP001209878"/>
    </source>
</evidence>
<evidence type="ECO:0000259" key="1">
    <source>
        <dbReference type="Pfam" id="PF05018"/>
    </source>
</evidence>
<feature type="domain" description="CFA20" evidence="1">
    <location>
        <begin position="3"/>
        <end position="101"/>
    </location>
</feature>
<reference evidence="2" key="1">
    <citation type="journal article" date="2023" name="Mol. Biol. Evol.">
        <title>Third-Generation Sequencing Reveals the Adaptive Role of the Epigenome in Three Deep-Sea Polychaetes.</title>
        <authorList>
            <person name="Perez M."/>
            <person name="Aroh O."/>
            <person name="Sun Y."/>
            <person name="Lan Y."/>
            <person name="Juniper S.K."/>
            <person name="Young C.R."/>
            <person name="Angers B."/>
            <person name="Qian P.Y."/>
        </authorList>
    </citation>
    <scope>NUCLEOTIDE SEQUENCE</scope>
    <source>
        <strain evidence="2">R07B-5</strain>
    </source>
</reference>
<dbReference type="PANTHER" id="PTHR12458">
    <property type="entry name" value="ORF PROTEIN"/>
    <property type="match status" value="1"/>
</dbReference>
<protein>
    <recommendedName>
        <fullName evidence="1">CFA20 domain-containing protein</fullName>
    </recommendedName>
</protein>
<organism evidence="2 3">
    <name type="scientific">Ridgeia piscesae</name>
    <name type="common">Tubeworm</name>
    <dbReference type="NCBI Taxonomy" id="27915"/>
    <lineage>
        <taxon>Eukaryota</taxon>
        <taxon>Metazoa</taxon>
        <taxon>Spiralia</taxon>
        <taxon>Lophotrochozoa</taxon>
        <taxon>Annelida</taxon>
        <taxon>Polychaeta</taxon>
        <taxon>Sedentaria</taxon>
        <taxon>Canalipalpata</taxon>
        <taxon>Sabellida</taxon>
        <taxon>Siboglinidae</taxon>
        <taxon>Ridgeia</taxon>
    </lineage>
</organism>
<dbReference type="AlphaFoldDB" id="A0AAD9L0K5"/>
<comment type="caution">
    <text evidence="2">The sequence shown here is derived from an EMBL/GenBank/DDBJ whole genome shotgun (WGS) entry which is preliminary data.</text>
</comment>
<dbReference type="InterPro" id="IPR007714">
    <property type="entry name" value="CFA20_dom"/>
</dbReference>
<dbReference type="EMBL" id="JAODUO010000453">
    <property type="protein sequence ID" value="KAK2180208.1"/>
    <property type="molecule type" value="Genomic_DNA"/>
</dbReference>
<proteinExistence type="predicted"/>